<dbReference type="AlphaFoldDB" id="A0A811KFQ9"/>
<keyword evidence="3" id="KW-1185">Reference proteome</keyword>
<dbReference type="GO" id="GO:0016020">
    <property type="term" value="C:membrane"/>
    <property type="evidence" value="ECO:0007669"/>
    <property type="project" value="InterPro"/>
</dbReference>
<keyword evidence="1" id="KW-1133">Transmembrane helix</keyword>
<gene>
    <name evidence="2" type="ORF">BOKJ2_LOCUS5208</name>
</gene>
<dbReference type="Proteomes" id="UP000783686">
    <property type="component" value="Unassembled WGS sequence"/>
</dbReference>
<name>A0A811KFQ9_9BILA</name>
<accession>A0A811KFQ9</accession>
<feature type="transmembrane region" description="Helical" evidence="1">
    <location>
        <begin position="21"/>
        <end position="40"/>
    </location>
</feature>
<dbReference type="PANTHER" id="PTHR22900">
    <property type="entry name" value="PROTEIN CBG14245-RELATED"/>
    <property type="match status" value="1"/>
</dbReference>
<dbReference type="PANTHER" id="PTHR22900:SF5">
    <property type="entry name" value="PROTEIN CBG14245"/>
    <property type="match status" value="1"/>
</dbReference>
<dbReference type="InterPro" id="IPR007669">
    <property type="entry name" value="Chst-1-like"/>
</dbReference>
<dbReference type="Proteomes" id="UP000614601">
    <property type="component" value="Unassembled WGS sequence"/>
</dbReference>
<dbReference type="OrthoDB" id="408912at2759"/>
<reference evidence="2" key="1">
    <citation type="submission" date="2020-09" db="EMBL/GenBank/DDBJ databases">
        <authorList>
            <person name="Kikuchi T."/>
        </authorList>
    </citation>
    <scope>NUCLEOTIDE SEQUENCE</scope>
    <source>
        <strain evidence="2">SH1</strain>
    </source>
</reference>
<evidence type="ECO:0000256" key="1">
    <source>
        <dbReference type="SAM" id="Phobius"/>
    </source>
</evidence>
<dbReference type="EMBL" id="CAJFCW020000003">
    <property type="protein sequence ID" value="CAG9101333.1"/>
    <property type="molecule type" value="Genomic_DNA"/>
</dbReference>
<evidence type="ECO:0008006" key="4">
    <source>
        <dbReference type="Google" id="ProtNLM"/>
    </source>
</evidence>
<dbReference type="GO" id="GO:1902884">
    <property type="term" value="P:positive regulation of response to oxidative stress"/>
    <property type="evidence" value="ECO:0007669"/>
    <property type="project" value="InterPro"/>
</dbReference>
<sequence>MFLCTNTNLFYRQGLLTRYRRTTLTVTVTVFVVLLLYTNLHIDNRIDETKELDKVCSIKKIDKLKQKKGLFCDDQCTSWSSTLSLNSHALPSQPEKLNSVCQGEDAVNCVQPFKTILSDLQYFWKLNPAKTLLCTIPKTSSQLLNAVMCLLNNETDFFYNAKSFFGQYYTLACSDNRIHDIDAPINTNEDDVRTWDKLTVVRDPVDRFLSGFLFACVRGVDYETSCTRYCHGCGANLTCFVDRQYEEMMRLSRGEHDKVDFLIHHQYPQTWRCGMNRFKNDYTIIKYNSNPKVFVPQILDYLKSKNVSLLPLQYIERMALKISRRLEQKGYVTEQKTVPLKNVTQERTEICEIESVPWDEIITNNSFISSSLQHSYNKICEEEDTAYCVKPFLSTPLPSTFFVLKTHETIFCPIPKTSSQLTLAIMCLTNDPLSFFYNQQQIFRDYNLAECNKTSFRNMTDGELTFGSDINSWTKLAVVRDPIDRFLSAFLFVCVRGYENGTECTHACYGCGANLTCFVERQYEALMKFEPDNEDDLFLMRHMWPQNWRCDMQQNLENFTIIKYDSNPKVFVPKIIDFLEAKNVSTLATKYIKDVVLNKRTYHSTYNSKARTFFEGQLRSSLYLMEKVVRMYYHDFKLFGFLLPQGFE</sequence>
<keyword evidence="1" id="KW-0472">Membrane</keyword>
<evidence type="ECO:0000313" key="3">
    <source>
        <dbReference type="Proteomes" id="UP000614601"/>
    </source>
</evidence>
<dbReference type="EMBL" id="CAJFDH010000003">
    <property type="protein sequence ID" value="CAD5213669.1"/>
    <property type="molecule type" value="Genomic_DNA"/>
</dbReference>
<proteinExistence type="predicted"/>
<dbReference type="Pfam" id="PF03567">
    <property type="entry name" value="Sulfotransfer_2"/>
    <property type="match status" value="2"/>
</dbReference>
<comment type="caution">
    <text evidence="2">The sequence shown here is derived from an EMBL/GenBank/DDBJ whole genome shotgun (WGS) entry which is preliminary data.</text>
</comment>
<dbReference type="GO" id="GO:0050650">
    <property type="term" value="P:chondroitin sulfate proteoglycan biosynthetic process"/>
    <property type="evidence" value="ECO:0007669"/>
    <property type="project" value="InterPro"/>
</dbReference>
<evidence type="ECO:0000313" key="2">
    <source>
        <dbReference type="EMBL" id="CAD5213669.1"/>
    </source>
</evidence>
<protein>
    <recommendedName>
        <fullName evidence="4">Sulfotransfer_1 domain-containing protein</fullName>
    </recommendedName>
</protein>
<dbReference type="GO" id="GO:0047756">
    <property type="term" value="F:chondroitin 4-sulfotransferase activity"/>
    <property type="evidence" value="ECO:0007669"/>
    <property type="project" value="InterPro"/>
</dbReference>
<dbReference type="InterPro" id="IPR005331">
    <property type="entry name" value="Sulfotransferase"/>
</dbReference>
<organism evidence="2 3">
    <name type="scientific">Bursaphelenchus okinawaensis</name>
    <dbReference type="NCBI Taxonomy" id="465554"/>
    <lineage>
        <taxon>Eukaryota</taxon>
        <taxon>Metazoa</taxon>
        <taxon>Ecdysozoa</taxon>
        <taxon>Nematoda</taxon>
        <taxon>Chromadorea</taxon>
        <taxon>Rhabditida</taxon>
        <taxon>Tylenchina</taxon>
        <taxon>Tylenchomorpha</taxon>
        <taxon>Aphelenchoidea</taxon>
        <taxon>Aphelenchoididae</taxon>
        <taxon>Bursaphelenchus</taxon>
    </lineage>
</organism>
<keyword evidence="1" id="KW-0812">Transmembrane</keyword>